<organism evidence="2">
    <name type="scientific">marine sediment metagenome</name>
    <dbReference type="NCBI Taxonomy" id="412755"/>
    <lineage>
        <taxon>unclassified sequences</taxon>
        <taxon>metagenomes</taxon>
        <taxon>ecological metagenomes</taxon>
    </lineage>
</organism>
<protein>
    <submittedName>
        <fullName evidence="2">Uncharacterized protein</fullName>
    </submittedName>
</protein>
<dbReference type="EMBL" id="LAZR01034316">
    <property type="protein sequence ID" value="KKL45638.1"/>
    <property type="molecule type" value="Genomic_DNA"/>
</dbReference>
<feature type="transmembrane region" description="Helical" evidence="1">
    <location>
        <begin position="21"/>
        <end position="42"/>
    </location>
</feature>
<keyword evidence="1" id="KW-0472">Membrane</keyword>
<proteinExistence type="predicted"/>
<keyword evidence="1" id="KW-1133">Transmembrane helix</keyword>
<evidence type="ECO:0000256" key="1">
    <source>
        <dbReference type="SAM" id="Phobius"/>
    </source>
</evidence>
<gene>
    <name evidence="2" type="ORF">LCGC14_2353610</name>
</gene>
<reference evidence="2" key="1">
    <citation type="journal article" date="2015" name="Nature">
        <title>Complex archaea that bridge the gap between prokaryotes and eukaryotes.</title>
        <authorList>
            <person name="Spang A."/>
            <person name="Saw J.H."/>
            <person name="Jorgensen S.L."/>
            <person name="Zaremba-Niedzwiedzka K."/>
            <person name="Martijn J."/>
            <person name="Lind A.E."/>
            <person name="van Eijk R."/>
            <person name="Schleper C."/>
            <person name="Guy L."/>
            <person name="Ettema T.J."/>
        </authorList>
    </citation>
    <scope>NUCLEOTIDE SEQUENCE</scope>
</reference>
<sequence length="45" mass="5141">MTAKNIQEKISKVVKKIIEPFVYVFMVLTPITIIVIKALIVLQLI</sequence>
<keyword evidence="1" id="KW-0812">Transmembrane</keyword>
<comment type="caution">
    <text evidence="2">The sequence shown here is derived from an EMBL/GenBank/DDBJ whole genome shotgun (WGS) entry which is preliminary data.</text>
</comment>
<dbReference type="AlphaFoldDB" id="A0A0F9C8C7"/>
<accession>A0A0F9C8C7</accession>
<evidence type="ECO:0000313" key="2">
    <source>
        <dbReference type="EMBL" id="KKL45638.1"/>
    </source>
</evidence>
<name>A0A0F9C8C7_9ZZZZ</name>